<sequence length="352" mass="39523">MKIKQKTFWALAALSFCCPAIAAEDARPAEHDDTKTPAITSPSFRFYGEMGVGGYMDLEGQDKHKYSDGTYIEGGLEIKQGNWFGLIYGEGWTVQADHQGNAWVPDHSWGGFEGGINRFYGGYKTDNSTEIMLSLRQDSSLDDLQWWGDFTPDLGYVIPNTRDILYALKVQNLSGNLRYSVTATPAGHHDESKAWLHFGKYDRYDDKYTYPAMANGYIQYDIMKDVTWMNGLEITDGTGQLFLTGVLTPNLAARAWHHTGRADGQNVSGTESGFMVSAMVEALKGVYLSTAYSYAKHRPDDAAEKTTSFMQFGIWYEYGGGRFATAADSRFYMKNASGDPSDQVFLMQYFYW</sequence>
<dbReference type="Proteomes" id="UP000229974">
    <property type="component" value="Unassembled WGS sequence"/>
</dbReference>
<evidence type="ECO:0000313" key="4">
    <source>
        <dbReference type="Proteomes" id="UP000229974"/>
    </source>
</evidence>
<dbReference type="RefSeq" id="WP_017692955.1">
    <property type="nucleotide sequence ID" value="NZ_CABGUG010000004.1"/>
</dbReference>
<comment type="caution">
    <text evidence="3">The sequence shown here is derived from an EMBL/GenBank/DDBJ whole genome shotgun (WGS) entry which is preliminary data.</text>
</comment>
<proteinExistence type="predicted"/>
<protein>
    <recommendedName>
        <fullName evidence="6">Protein YgjJ</fullName>
    </recommendedName>
</protein>
<dbReference type="OrthoDB" id="6501528at2"/>
<dbReference type="InterPro" id="IPR048107">
    <property type="entry name" value="YgjJ-like"/>
</dbReference>
<feature type="signal peptide" evidence="1">
    <location>
        <begin position="1"/>
        <end position="22"/>
    </location>
</feature>
<accession>A0A2J0Q5W8</accession>
<reference evidence="3 4" key="1">
    <citation type="journal article" date="2017" name="J. Antimicrob. Chemother.">
        <title>Characterization of the population structure, drug resistance mechanisms and plasmids of the community-associated Enterobacter cloacae complex in China.</title>
        <authorList>
            <person name="Zhou K."/>
            <person name="Yu W."/>
            <person name="Cao X."/>
            <person name="Shen P."/>
            <person name="Lu H."/>
            <person name="Luo Q."/>
            <person name="Rossen J.W.A."/>
            <person name="Xiao Y."/>
        </authorList>
    </citation>
    <scope>NUCLEOTIDE SEQUENCE [LARGE SCALE GENOMIC DNA]</scope>
    <source>
        <strain evidence="3 4">ECC904</strain>
    </source>
</reference>
<dbReference type="Proteomes" id="UP000476281">
    <property type="component" value="Unassembled WGS sequence"/>
</dbReference>
<dbReference type="EMBL" id="WBSZ01000019">
    <property type="protein sequence ID" value="KAB2529160.1"/>
    <property type="molecule type" value="Genomic_DNA"/>
</dbReference>
<name>A0A2J0Q5W8_9ENTR</name>
<evidence type="ECO:0000313" key="2">
    <source>
        <dbReference type="EMBL" id="KAB2529160.1"/>
    </source>
</evidence>
<evidence type="ECO:0008006" key="6">
    <source>
        <dbReference type="Google" id="ProtNLM"/>
    </source>
</evidence>
<evidence type="ECO:0000313" key="3">
    <source>
        <dbReference type="EMBL" id="PJD89635.1"/>
    </source>
</evidence>
<keyword evidence="1" id="KW-0732">Signal</keyword>
<evidence type="ECO:0000313" key="5">
    <source>
        <dbReference type="Proteomes" id="UP000476281"/>
    </source>
</evidence>
<gene>
    <name evidence="3" type="ORF">B9Q30_03740</name>
    <name evidence="2" type="ORF">F9C29_02085</name>
</gene>
<evidence type="ECO:0000256" key="1">
    <source>
        <dbReference type="SAM" id="SignalP"/>
    </source>
</evidence>
<reference evidence="2 5" key="2">
    <citation type="submission" date="2019-09" db="EMBL/GenBank/DDBJ databases">
        <title>Reversal of blaTEM antimicrobial resistance by CRISPR-Cas9 in clinical E. coli and other Enterobacteriaceae strains.</title>
        <authorList>
            <person name="Tagliaferri T."/>
            <person name="Guimaraes N."/>
            <person name="Pereira M."/>
            <person name="Felicori L."/>
            <person name="Horz H.-P."/>
            <person name="Santos S."/>
            <person name="Mendes T."/>
        </authorList>
    </citation>
    <scope>NUCLEOTIDE SEQUENCE [LARGE SCALE GENOMIC DNA]</scope>
    <source>
        <strain evidence="2 5">E2_blaTEM_MG</strain>
    </source>
</reference>
<dbReference type="NCBIfam" id="NF041442">
    <property type="entry name" value="YgjJ"/>
    <property type="match status" value="1"/>
</dbReference>
<feature type="chain" id="PRO_5042348705" description="Protein YgjJ" evidence="1">
    <location>
        <begin position="23"/>
        <end position="352"/>
    </location>
</feature>
<organism evidence="3 4">
    <name type="scientific">Enterobacter hormaechei</name>
    <dbReference type="NCBI Taxonomy" id="158836"/>
    <lineage>
        <taxon>Bacteria</taxon>
        <taxon>Pseudomonadati</taxon>
        <taxon>Pseudomonadota</taxon>
        <taxon>Gammaproteobacteria</taxon>
        <taxon>Enterobacterales</taxon>
        <taxon>Enterobacteriaceae</taxon>
        <taxon>Enterobacter</taxon>
        <taxon>Enterobacter cloacae complex</taxon>
    </lineage>
</organism>
<dbReference type="EMBL" id="NEEW01000001">
    <property type="protein sequence ID" value="PJD89635.1"/>
    <property type="molecule type" value="Genomic_DNA"/>
</dbReference>
<dbReference type="AlphaFoldDB" id="A0A2J0Q5W8"/>